<dbReference type="EMBL" id="CP061035">
    <property type="protein sequence ID" value="QQV76192.1"/>
    <property type="molecule type" value="Genomic_DNA"/>
</dbReference>
<evidence type="ECO:0000313" key="6">
    <source>
        <dbReference type="EMBL" id="QQV76192.1"/>
    </source>
</evidence>
<dbReference type="GO" id="GO:0006935">
    <property type="term" value="P:chemotaxis"/>
    <property type="evidence" value="ECO:0007669"/>
    <property type="project" value="InterPro"/>
</dbReference>
<dbReference type="InterPro" id="IPR000014">
    <property type="entry name" value="PAS"/>
</dbReference>
<evidence type="ECO:0000256" key="1">
    <source>
        <dbReference type="ARBA" id="ARBA00023224"/>
    </source>
</evidence>
<dbReference type="Proteomes" id="UP000595894">
    <property type="component" value="Chromosome"/>
</dbReference>
<dbReference type="InterPro" id="IPR004089">
    <property type="entry name" value="MCPsignal_dom"/>
</dbReference>
<dbReference type="GO" id="GO:0004888">
    <property type="term" value="F:transmembrane signaling receptor activity"/>
    <property type="evidence" value="ECO:0007669"/>
    <property type="project" value="InterPro"/>
</dbReference>
<sequence length="220" mass="23904">MVNDSFRDGPLWSAIDQSQMIIEFQPDGVIVSANRKFLNAMGYHLHDVVGRHHCIFCDPAYAASADYAAFWRKLARGEHDAGEYVRMGRGGRIVRLQATYTPILDGAGNVVRVVKFASDVGDRVKLADEVAKRLKESQRYQAEADTRRVVMEALVSQLADVVESIAGIAVQTNLLALNATIEAARAGDAGRGFAVVASEVKKLASDTQLATAKARRMIAG</sequence>
<dbReference type="PANTHER" id="PTHR32089">
    <property type="entry name" value="METHYL-ACCEPTING CHEMOTAXIS PROTEIN MCPB"/>
    <property type="match status" value="1"/>
</dbReference>
<dbReference type="Pfam" id="PF00015">
    <property type="entry name" value="MCPsignal"/>
    <property type="match status" value="1"/>
</dbReference>
<dbReference type="InterPro" id="IPR013656">
    <property type="entry name" value="PAS_4"/>
</dbReference>
<dbReference type="AlphaFoldDB" id="A0A974NSX0"/>
<proteinExistence type="inferred from homology"/>
<dbReference type="SUPFAM" id="SSF55785">
    <property type="entry name" value="PYP-like sensor domain (PAS domain)"/>
    <property type="match status" value="1"/>
</dbReference>
<evidence type="ECO:0000256" key="3">
    <source>
        <dbReference type="PROSITE-ProRule" id="PRU00284"/>
    </source>
</evidence>
<reference evidence="7" key="1">
    <citation type="submission" date="2020-09" db="EMBL/GenBank/DDBJ databases">
        <title>Sphingomonas sp., a new species isolated from pork steak.</title>
        <authorList>
            <person name="Heidler von Heilborn D."/>
        </authorList>
    </citation>
    <scope>NUCLEOTIDE SEQUENCE [LARGE SCALE GENOMIC DNA]</scope>
</reference>
<dbReference type="InterPro" id="IPR000700">
    <property type="entry name" value="PAS-assoc_C"/>
</dbReference>
<dbReference type="GO" id="GO:0016020">
    <property type="term" value="C:membrane"/>
    <property type="evidence" value="ECO:0007669"/>
    <property type="project" value="InterPro"/>
</dbReference>
<evidence type="ECO:0000313" key="7">
    <source>
        <dbReference type="Proteomes" id="UP000595894"/>
    </source>
</evidence>
<dbReference type="Gene3D" id="3.30.450.20">
    <property type="entry name" value="PAS domain"/>
    <property type="match status" value="1"/>
</dbReference>
<dbReference type="PROSITE" id="PS50113">
    <property type="entry name" value="PAC"/>
    <property type="match status" value="1"/>
</dbReference>
<dbReference type="PRINTS" id="PR00260">
    <property type="entry name" value="CHEMTRNSDUCR"/>
</dbReference>
<dbReference type="Pfam" id="PF08448">
    <property type="entry name" value="PAS_4"/>
    <property type="match status" value="1"/>
</dbReference>
<comment type="similarity">
    <text evidence="2">Belongs to the methyl-accepting chemotaxis (MCP) protein family.</text>
</comment>
<gene>
    <name evidence="6" type="ORF">H5J25_11760</name>
</gene>
<evidence type="ECO:0000256" key="2">
    <source>
        <dbReference type="ARBA" id="ARBA00029447"/>
    </source>
</evidence>
<name>A0A974NSX0_9SPHN</name>
<evidence type="ECO:0000259" key="5">
    <source>
        <dbReference type="PROSITE" id="PS50113"/>
    </source>
</evidence>
<dbReference type="PANTHER" id="PTHR32089:SF112">
    <property type="entry name" value="LYSOZYME-LIKE PROTEIN-RELATED"/>
    <property type="match status" value="1"/>
</dbReference>
<accession>A0A974NSX0</accession>
<dbReference type="InterPro" id="IPR004090">
    <property type="entry name" value="Chemotax_Me-accpt_rcpt"/>
</dbReference>
<organism evidence="6 7">
    <name type="scientific">Sphingomonas aliaeris</name>
    <dbReference type="NCBI Taxonomy" id="2759526"/>
    <lineage>
        <taxon>Bacteria</taxon>
        <taxon>Pseudomonadati</taxon>
        <taxon>Pseudomonadota</taxon>
        <taxon>Alphaproteobacteria</taxon>
        <taxon>Sphingomonadales</taxon>
        <taxon>Sphingomonadaceae</taxon>
        <taxon>Sphingomonas</taxon>
    </lineage>
</organism>
<protein>
    <submittedName>
        <fullName evidence="6">PAS domain-containing methyl-accepting chemotaxis protein</fullName>
    </submittedName>
</protein>
<dbReference type="SUPFAM" id="SSF58104">
    <property type="entry name" value="Methyl-accepting chemotaxis protein (MCP) signaling domain"/>
    <property type="match status" value="1"/>
</dbReference>
<dbReference type="KEGG" id="sari:H5J25_11760"/>
<dbReference type="Gene3D" id="6.10.250.3200">
    <property type="match status" value="1"/>
</dbReference>
<keyword evidence="7" id="KW-1185">Reference proteome</keyword>
<feature type="domain" description="PAC" evidence="5">
    <location>
        <begin position="80"/>
        <end position="132"/>
    </location>
</feature>
<evidence type="ECO:0000259" key="4">
    <source>
        <dbReference type="PROSITE" id="PS50111"/>
    </source>
</evidence>
<dbReference type="CDD" id="cd00130">
    <property type="entry name" value="PAS"/>
    <property type="match status" value="1"/>
</dbReference>
<dbReference type="GO" id="GO:0007165">
    <property type="term" value="P:signal transduction"/>
    <property type="evidence" value="ECO:0007669"/>
    <property type="project" value="UniProtKB-KW"/>
</dbReference>
<feature type="domain" description="Methyl-accepting transducer" evidence="4">
    <location>
        <begin position="151"/>
        <end position="220"/>
    </location>
</feature>
<dbReference type="PROSITE" id="PS50111">
    <property type="entry name" value="CHEMOTAXIS_TRANSDUC_2"/>
    <property type="match status" value="1"/>
</dbReference>
<keyword evidence="1 3" id="KW-0807">Transducer</keyword>
<dbReference type="InterPro" id="IPR035965">
    <property type="entry name" value="PAS-like_dom_sf"/>
</dbReference>